<dbReference type="InterPro" id="IPR000847">
    <property type="entry name" value="LysR_HTH_N"/>
</dbReference>
<dbReference type="Gene3D" id="3.40.190.290">
    <property type="match status" value="1"/>
</dbReference>
<dbReference type="InterPro" id="IPR036388">
    <property type="entry name" value="WH-like_DNA-bd_sf"/>
</dbReference>
<organism evidence="6 7">
    <name type="scientific">Metasolibacillus meyeri</name>
    <dbReference type="NCBI Taxonomy" id="1071052"/>
    <lineage>
        <taxon>Bacteria</taxon>
        <taxon>Bacillati</taxon>
        <taxon>Bacillota</taxon>
        <taxon>Bacilli</taxon>
        <taxon>Bacillales</taxon>
        <taxon>Caryophanaceae</taxon>
        <taxon>Metasolibacillus</taxon>
    </lineage>
</organism>
<dbReference type="FunFam" id="1.10.10.10:FF:000001">
    <property type="entry name" value="LysR family transcriptional regulator"/>
    <property type="match status" value="1"/>
</dbReference>
<name>A0AAW9NT10_9BACL</name>
<evidence type="ECO:0000256" key="2">
    <source>
        <dbReference type="ARBA" id="ARBA00023015"/>
    </source>
</evidence>
<evidence type="ECO:0000256" key="1">
    <source>
        <dbReference type="ARBA" id="ARBA00009437"/>
    </source>
</evidence>
<dbReference type="InterPro" id="IPR005119">
    <property type="entry name" value="LysR_subst-bd"/>
</dbReference>
<evidence type="ECO:0000256" key="4">
    <source>
        <dbReference type="ARBA" id="ARBA00023163"/>
    </source>
</evidence>
<dbReference type="PANTHER" id="PTHR30419:SF28">
    <property type="entry name" value="HTH-TYPE TRANSCRIPTIONAL REGULATOR BSDA"/>
    <property type="match status" value="1"/>
</dbReference>
<dbReference type="SUPFAM" id="SSF46785">
    <property type="entry name" value="Winged helix' DNA-binding domain"/>
    <property type="match status" value="1"/>
</dbReference>
<dbReference type="GO" id="GO:0005829">
    <property type="term" value="C:cytosol"/>
    <property type="evidence" value="ECO:0007669"/>
    <property type="project" value="TreeGrafter"/>
</dbReference>
<dbReference type="InterPro" id="IPR036390">
    <property type="entry name" value="WH_DNA-bd_sf"/>
</dbReference>
<dbReference type="EMBL" id="JARSFG010000017">
    <property type="protein sequence ID" value="MEC1179526.1"/>
    <property type="molecule type" value="Genomic_DNA"/>
</dbReference>
<keyword evidence="3" id="KW-0238">DNA-binding</keyword>
<dbReference type="GO" id="GO:0003700">
    <property type="term" value="F:DNA-binding transcription factor activity"/>
    <property type="evidence" value="ECO:0007669"/>
    <property type="project" value="InterPro"/>
</dbReference>
<comment type="caution">
    <text evidence="6">The sequence shown here is derived from an EMBL/GenBank/DDBJ whole genome shotgun (WGS) entry which is preliminary data.</text>
</comment>
<dbReference type="GO" id="GO:0003677">
    <property type="term" value="F:DNA binding"/>
    <property type="evidence" value="ECO:0007669"/>
    <property type="project" value="UniProtKB-KW"/>
</dbReference>
<dbReference type="Pfam" id="PF03466">
    <property type="entry name" value="LysR_substrate"/>
    <property type="match status" value="1"/>
</dbReference>
<accession>A0AAW9NT10</accession>
<reference evidence="6 7" key="1">
    <citation type="submission" date="2023-03" db="EMBL/GenBank/DDBJ databases">
        <title>Bacillus Genome Sequencing.</title>
        <authorList>
            <person name="Dunlap C."/>
        </authorList>
    </citation>
    <scope>NUCLEOTIDE SEQUENCE [LARGE SCALE GENOMIC DNA]</scope>
    <source>
        <strain evidence="6 7">B-59205</strain>
    </source>
</reference>
<dbReference type="Gene3D" id="1.10.10.10">
    <property type="entry name" value="Winged helix-like DNA-binding domain superfamily/Winged helix DNA-binding domain"/>
    <property type="match status" value="1"/>
</dbReference>
<dbReference type="Pfam" id="PF00126">
    <property type="entry name" value="HTH_1"/>
    <property type="match status" value="1"/>
</dbReference>
<dbReference type="PRINTS" id="PR00039">
    <property type="entry name" value="HTHLYSR"/>
</dbReference>
<comment type="similarity">
    <text evidence="1">Belongs to the LysR transcriptional regulatory family.</text>
</comment>
<sequence length="293" mass="33544">MDIRQLRYFIAIVEEQQISAAAERLHISQPPLSQHLKAMEQELDAKLIERNGRFFEVTEAGKTLYKYALQMNQLMAEAQSEVREIGNGNSGTLKVGVNTLSVSKLSDVLQQFTQLYPNVTYKIQQNESAHLCQLVRERHVELAFIRLPLELEDFSVVHLYTEPFYFITAQKRVFQTKEISLSDINNESLILPSTEGLGLHYLIWEAFSRQQIQPTIISECSDITLLLKLVEAHFGTAIVPETVLRQHYLSNIYAYKIDSSALTSSIGLIWLKNHYLSKTAQNFVDLFKLNGLH</sequence>
<keyword evidence="2" id="KW-0805">Transcription regulation</keyword>
<dbReference type="RefSeq" id="WP_326123988.1">
    <property type="nucleotide sequence ID" value="NZ_JARSFG010000017.1"/>
</dbReference>
<keyword evidence="7" id="KW-1185">Reference proteome</keyword>
<dbReference type="Proteomes" id="UP001344888">
    <property type="component" value="Unassembled WGS sequence"/>
</dbReference>
<dbReference type="AlphaFoldDB" id="A0AAW9NT10"/>
<dbReference type="PROSITE" id="PS50931">
    <property type="entry name" value="HTH_LYSR"/>
    <property type="match status" value="1"/>
</dbReference>
<evidence type="ECO:0000256" key="3">
    <source>
        <dbReference type="ARBA" id="ARBA00023125"/>
    </source>
</evidence>
<gene>
    <name evidence="6" type="ORF">P9B03_13590</name>
</gene>
<keyword evidence="4" id="KW-0804">Transcription</keyword>
<dbReference type="SUPFAM" id="SSF53850">
    <property type="entry name" value="Periplasmic binding protein-like II"/>
    <property type="match status" value="1"/>
</dbReference>
<feature type="domain" description="HTH lysR-type" evidence="5">
    <location>
        <begin position="1"/>
        <end position="58"/>
    </location>
</feature>
<dbReference type="CDD" id="cd05466">
    <property type="entry name" value="PBP2_LTTR_substrate"/>
    <property type="match status" value="1"/>
</dbReference>
<dbReference type="InterPro" id="IPR050950">
    <property type="entry name" value="HTH-type_LysR_regulators"/>
</dbReference>
<proteinExistence type="inferred from homology"/>
<evidence type="ECO:0000313" key="6">
    <source>
        <dbReference type="EMBL" id="MEC1179526.1"/>
    </source>
</evidence>
<evidence type="ECO:0000313" key="7">
    <source>
        <dbReference type="Proteomes" id="UP001344888"/>
    </source>
</evidence>
<dbReference type="PANTHER" id="PTHR30419">
    <property type="entry name" value="HTH-TYPE TRANSCRIPTIONAL REGULATOR YBHD"/>
    <property type="match status" value="1"/>
</dbReference>
<evidence type="ECO:0000259" key="5">
    <source>
        <dbReference type="PROSITE" id="PS50931"/>
    </source>
</evidence>
<protein>
    <submittedName>
        <fullName evidence="6">LysR family transcriptional regulator</fullName>
    </submittedName>
</protein>